<dbReference type="eggNOG" id="COG2823">
    <property type="taxonomic scope" value="Bacteria"/>
</dbReference>
<dbReference type="STRING" id="530564.Psta_0007"/>
<dbReference type="HOGENOM" id="CLU_139756_1_0_0"/>
<dbReference type="Gene3D" id="3.30.1340.30">
    <property type="match status" value="1"/>
</dbReference>
<evidence type="ECO:0000259" key="2">
    <source>
        <dbReference type="PROSITE" id="PS50914"/>
    </source>
</evidence>
<keyword evidence="1" id="KW-0732">Signal</keyword>
<feature type="domain" description="BON" evidence="2">
    <location>
        <begin position="63"/>
        <end position="132"/>
    </location>
</feature>
<dbReference type="Pfam" id="PF04972">
    <property type="entry name" value="BON"/>
    <property type="match status" value="1"/>
</dbReference>
<dbReference type="OrthoDB" id="285891at2"/>
<accession>D2QZE6</accession>
<dbReference type="InterPro" id="IPR051686">
    <property type="entry name" value="Lipoprotein_DolP"/>
</dbReference>
<name>D2QZE6_PIRSD</name>
<dbReference type="EMBL" id="CP001848">
    <property type="protein sequence ID" value="ADB14704.1"/>
    <property type="molecule type" value="Genomic_DNA"/>
</dbReference>
<feature type="signal peptide" evidence="1">
    <location>
        <begin position="1"/>
        <end position="23"/>
    </location>
</feature>
<evidence type="ECO:0000313" key="3">
    <source>
        <dbReference type="EMBL" id="ADB14704.1"/>
    </source>
</evidence>
<protein>
    <submittedName>
        <fullName evidence="3">Transport-associated</fullName>
    </submittedName>
</protein>
<dbReference type="PROSITE" id="PS51257">
    <property type="entry name" value="PROKAR_LIPOPROTEIN"/>
    <property type="match status" value="1"/>
</dbReference>
<dbReference type="PROSITE" id="PS50914">
    <property type="entry name" value="BON"/>
    <property type="match status" value="1"/>
</dbReference>
<dbReference type="InterPro" id="IPR007055">
    <property type="entry name" value="BON_dom"/>
</dbReference>
<keyword evidence="4" id="KW-1185">Reference proteome</keyword>
<dbReference type="KEGG" id="psl:Psta_0007"/>
<gene>
    <name evidence="3" type="ordered locus">Psta_0007</name>
</gene>
<evidence type="ECO:0000313" key="4">
    <source>
        <dbReference type="Proteomes" id="UP000001887"/>
    </source>
</evidence>
<dbReference type="Proteomes" id="UP000001887">
    <property type="component" value="Chromosome"/>
</dbReference>
<feature type="chain" id="PRO_5003034418" evidence="1">
    <location>
        <begin position="24"/>
        <end position="132"/>
    </location>
</feature>
<proteinExistence type="predicted"/>
<reference evidence="3 4" key="1">
    <citation type="journal article" date="2009" name="Stand. Genomic Sci.">
        <title>Complete genome sequence of Pirellula staleyi type strain (ATCC 27377).</title>
        <authorList>
            <person name="Clum A."/>
            <person name="Tindall B.J."/>
            <person name="Sikorski J."/>
            <person name="Ivanova N."/>
            <person name="Mavrommatis K."/>
            <person name="Lucas S."/>
            <person name="Glavina del Rio T."/>
            <person name="Nolan M."/>
            <person name="Chen F."/>
            <person name="Tice H."/>
            <person name="Pitluck S."/>
            <person name="Cheng J.F."/>
            <person name="Chertkov O."/>
            <person name="Brettin T."/>
            <person name="Han C."/>
            <person name="Detter J.C."/>
            <person name="Kuske C."/>
            <person name="Bruce D."/>
            <person name="Goodwin L."/>
            <person name="Ovchinikova G."/>
            <person name="Pati A."/>
            <person name="Mikhailova N."/>
            <person name="Chen A."/>
            <person name="Palaniappan K."/>
            <person name="Land M."/>
            <person name="Hauser L."/>
            <person name="Chang Y.J."/>
            <person name="Jeffries C.D."/>
            <person name="Chain P."/>
            <person name="Rohde M."/>
            <person name="Goker M."/>
            <person name="Bristow J."/>
            <person name="Eisen J.A."/>
            <person name="Markowitz V."/>
            <person name="Hugenholtz P."/>
            <person name="Kyrpides N.C."/>
            <person name="Klenk H.P."/>
            <person name="Lapidus A."/>
        </authorList>
    </citation>
    <scope>NUCLEOTIDE SEQUENCE [LARGE SCALE GENOMIC DNA]</scope>
    <source>
        <strain evidence="4">ATCC 27377 / DSM 6068 / ICPB 4128</strain>
    </source>
</reference>
<dbReference type="PANTHER" id="PTHR34606">
    <property type="entry name" value="BON DOMAIN-CONTAINING PROTEIN"/>
    <property type="match status" value="1"/>
</dbReference>
<organism evidence="3 4">
    <name type="scientific">Pirellula staleyi (strain ATCC 27377 / DSM 6068 / ICPB 4128)</name>
    <name type="common">Pirella staleyi</name>
    <dbReference type="NCBI Taxonomy" id="530564"/>
    <lineage>
        <taxon>Bacteria</taxon>
        <taxon>Pseudomonadati</taxon>
        <taxon>Planctomycetota</taxon>
        <taxon>Planctomycetia</taxon>
        <taxon>Pirellulales</taxon>
        <taxon>Pirellulaceae</taxon>
        <taxon>Pirellula</taxon>
    </lineage>
</organism>
<evidence type="ECO:0000256" key="1">
    <source>
        <dbReference type="SAM" id="SignalP"/>
    </source>
</evidence>
<dbReference type="PANTHER" id="PTHR34606:SF15">
    <property type="entry name" value="BON DOMAIN-CONTAINING PROTEIN"/>
    <property type="match status" value="1"/>
</dbReference>
<dbReference type="AlphaFoldDB" id="D2QZE6"/>
<sequence length="132" mass="14270" precursor="true">MKRFILGALCIVALGCNTSTPTADNDRLNDDTNQVVDRDNTAVNARDRSIAATTPFDQKENQSDIDITAKIRSQVVGTDMSLNAQNVKIMTKDGNVTLRGPVATADEKLKIGRLANEVAGTQNVDNQLEVQP</sequence>